<dbReference type="Pfam" id="PF16561">
    <property type="entry name" value="AMPK1_CBM"/>
    <property type="match status" value="1"/>
</dbReference>
<protein>
    <recommendedName>
        <fullName evidence="3">Association with the SNF1 complex (ASC) domain-containing protein</fullName>
    </recommendedName>
</protein>
<reference evidence="4 5" key="1">
    <citation type="journal article" date="2007" name="Proc. Natl. Acad. Sci. U.S.A.">
        <title>The tiny eukaryote Ostreococcus provides genomic insights into the paradox of plankton speciation.</title>
        <authorList>
            <person name="Palenik B."/>
            <person name="Grimwood J."/>
            <person name="Aerts A."/>
            <person name="Rouze P."/>
            <person name="Salamov A."/>
            <person name="Putnam N."/>
            <person name="Dupont C."/>
            <person name="Jorgensen R."/>
            <person name="Derelle E."/>
            <person name="Rombauts S."/>
            <person name="Zhou K."/>
            <person name="Otillar R."/>
            <person name="Merchant S.S."/>
            <person name="Podell S."/>
            <person name="Gaasterland T."/>
            <person name="Napoli C."/>
            <person name="Gendler K."/>
            <person name="Manuell A."/>
            <person name="Tai V."/>
            <person name="Vallon O."/>
            <person name="Piganeau G."/>
            <person name="Jancek S."/>
            <person name="Heijde M."/>
            <person name="Jabbari K."/>
            <person name="Bowler C."/>
            <person name="Lohr M."/>
            <person name="Robbens S."/>
            <person name="Werner G."/>
            <person name="Dubchak I."/>
            <person name="Pazour G.J."/>
            <person name="Ren Q."/>
            <person name="Paulsen I."/>
            <person name="Delwiche C."/>
            <person name="Schmutz J."/>
            <person name="Rokhsar D."/>
            <person name="Van de Peer Y."/>
            <person name="Moreau H."/>
            <person name="Grigoriev I.V."/>
        </authorList>
    </citation>
    <scope>NUCLEOTIDE SEQUENCE [LARGE SCALE GENOMIC DNA]</scope>
    <source>
        <strain evidence="4 5">CCE9901</strain>
    </source>
</reference>
<dbReference type="Pfam" id="PF04739">
    <property type="entry name" value="AMPKBI"/>
    <property type="match status" value="1"/>
</dbReference>
<dbReference type="Gene3D" id="2.60.40.10">
    <property type="entry name" value="Immunoglobulins"/>
    <property type="match status" value="1"/>
</dbReference>
<dbReference type="GO" id="GO:0005737">
    <property type="term" value="C:cytoplasm"/>
    <property type="evidence" value="ECO:0007669"/>
    <property type="project" value="UniProtKB-ARBA"/>
</dbReference>
<dbReference type="InterPro" id="IPR014756">
    <property type="entry name" value="Ig_E-set"/>
</dbReference>
<dbReference type="SMART" id="SM01010">
    <property type="entry name" value="AMPKBI"/>
    <property type="match status" value="1"/>
</dbReference>
<evidence type="ECO:0000259" key="3">
    <source>
        <dbReference type="SMART" id="SM01010"/>
    </source>
</evidence>
<dbReference type="CDD" id="cd02859">
    <property type="entry name" value="E_set_AMPKbeta_like_N"/>
    <property type="match status" value="1"/>
</dbReference>
<feature type="domain" description="Association with the SNF1 complex (ASC)" evidence="3">
    <location>
        <begin position="181"/>
        <end position="270"/>
    </location>
</feature>
<comment type="similarity">
    <text evidence="1">Belongs to the 5'-AMP-activated protein kinase beta subunit family.</text>
</comment>
<dbReference type="HOGENOM" id="CLU_070949_0_0_1"/>
<dbReference type="InterPro" id="IPR043554">
    <property type="entry name" value="KINB"/>
</dbReference>
<dbReference type="OrthoDB" id="531008at2759"/>
<sequence>MGGRGCAFVRVRARSRRRTREGNARGARGEESPEREGAARRRAATRTRLTNARANRPQTPTVPIPGGEGGGVNYPAWATTEPALVPVAINWTQGGNSVEVEGSFDNWQSRQTLHRSGNREFAIVMSLRPGVYQYKFIVDGQWKYAPDQPAMYDEIGNVNNVLEVQEYVPEILDSLDAFTAPASPPASYDCAPFNSDDFAKEPPPLPPQLHMTLLNMPMVPDAPNLLPRPQHVVLNHTYCDGTKSESGVQVLGTTHRYRSKYITVVFLKATQS</sequence>
<dbReference type="SUPFAM" id="SSF160219">
    <property type="entry name" value="AMPKBI-like"/>
    <property type="match status" value="1"/>
</dbReference>
<dbReference type="Gene3D" id="6.20.250.60">
    <property type="match status" value="1"/>
</dbReference>
<name>A4RUZ4_OSTLU</name>
<organism evidence="4 5">
    <name type="scientific">Ostreococcus lucimarinus (strain CCE9901)</name>
    <dbReference type="NCBI Taxonomy" id="436017"/>
    <lineage>
        <taxon>Eukaryota</taxon>
        <taxon>Viridiplantae</taxon>
        <taxon>Chlorophyta</taxon>
        <taxon>Mamiellophyceae</taxon>
        <taxon>Mamiellales</taxon>
        <taxon>Bathycoccaceae</taxon>
        <taxon>Ostreococcus</taxon>
    </lineage>
</organism>
<dbReference type="InterPro" id="IPR006828">
    <property type="entry name" value="ASC_dom"/>
</dbReference>
<evidence type="ECO:0000313" key="4">
    <source>
        <dbReference type="EMBL" id="ABO95047.1"/>
    </source>
</evidence>
<accession>A4RUZ4</accession>
<dbReference type="eggNOG" id="KOG1616">
    <property type="taxonomic scope" value="Eukaryota"/>
</dbReference>
<evidence type="ECO:0000256" key="2">
    <source>
        <dbReference type="SAM" id="MobiDB-lite"/>
    </source>
</evidence>
<dbReference type="Proteomes" id="UP000001568">
    <property type="component" value="Chromosome 3"/>
</dbReference>
<dbReference type="InterPro" id="IPR032640">
    <property type="entry name" value="AMPK1_CBM"/>
</dbReference>
<dbReference type="InterPro" id="IPR013783">
    <property type="entry name" value="Ig-like_fold"/>
</dbReference>
<feature type="compositionally biased region" description="Low complexity" evidence="2">
    <location>
        <begin position="46"/>
        <end position="56"/>
    </location>
</feature>
<dbReference type="CAZy" id="CBM48">
    <property type="family name" value="Carbohydrate-Binding Module Family 48"/>
</dbReference>
<dbReference type="EMBL" id="CP000583">
    <property type="protein sequence ID" value="ABO95047.1"/>
    <property type="molecule type" value="Genomic_DNA"/>
</dbReference>
<dbReference type="GeneID" id="5000994"/>
<evidence type="ECO:0000256" key="1">
    <source>
        <dbReference type="ARBA" id="ARBA00010926"/>
    </source>
</evidence>
<feature type="region of interest" description="Disordered" evidence="2">
    <location>
        <begin position="1"/>
        <end position="68"/>
    </location>
</feature>
<dbReference type="KEGG" id="olu:OSTLU_33884"/>
<dbReference type="STRING" id="436017.A4RUZ4"/>
<dbReference type="AlphaFoldDB" id="A4RUZ4"/>
<dbReference type="RefSeq" id="XP_001416754.1">
    <property type="nucleotide sequence ID" value="XM_001416717.1"/>
</dbReference>
<dbReference type="PANTHER" id="PTHR46316:SF2">
    <property type="entry name" value="SNF1-RELATED PROTEIN KINASE REGULATORY SUBUNIT BETA-2"/>
    <property type="match status" value="1"/>
</dbReference>
<dbReference type="PANTHER" id="PTHR46316">
    <property type="entry name" value="SNF1-RELATED PROTEIN KINASE REGULATORY SUBUNIT BETA-1"/>
    <property type="match status" value="1"/>
</dbReference>
<feature type="compositionally biased region" description="Basic and acidic residues" evidence="2">
    <location>
        <begin position="20"/>
        <end position="39"/>
    </location>
</feature>
<dbReference type="InterPro" id="IPR037256">
    <property type="entry name" value="ASC_dom_sf"/>
</dbReference>
<dbReference type="Gramene" id="ABO95047">
    <property type="protein sequence ID" value="ABO95047"/>
    <property type="gene ID" value="OSTLU_33884"/>
</dbReference>
<dbReference type="SUPFAM" id="SSF81296">
    <property type="entry name" value="E set domains"/>
    <property type="match status" value="1"/>
</dbReference>
<proteinExistence type="inferred from homology"/>
<evidence type="ECO:0000313" key="5">
    <source>
        <dbReference type="Proteomes" id="UP000001568"/>
    </source>
</evidence>
<gene>
    <name evidence="4" type="ORF">OSTLU_33884</name>
</gene>
<keyword evidence="5" id="KW-1185">Reference proteome</keyword>
<dbReference type="OMA" id="HEYKFMV"/>